<keyword evidence="3" id="KW-1003">Cell membrane</keyword>
<dbReference type="PANTHER" id="PTHR47529">
    <property type="entry name" value="PEPTIDYL-PROLYL CIS-TRANS ISOMERASE D"/>
    <property type="match status" value="1"/>
</dbReference>
<evidence type="ECO:0000256" key="5">
    <source>
        <dbReference type="ARBA" id="ARBA00022692"/>
    </source>
</evidence>
<dbReference type="InterPro" id="IPR046357">
    <property type="entry name" value="PPIase_dom_sf"/>
</dbReference>
<keyword evidence="6 14" id="KW-1133">Transmembrane helix</keyword>
<dbReference type="AlphaFoldDB" id="A0A2T4VXB6"/>
<reference evidence="17" key="1">
    <citation type="submission" date="2018-02" db="EMBL/GenBank/DDBJ databases">
        <title>Genome sequence of Candidatus Liberibacter europaeus.</title>
        <authorList>
            <person name="Frampton R.A."/>
            <person name="Thompson S.M."/>
            <person name="David C."/>
            <person name="Addison S.M."/>
            <person name="Smith G.R."/>
        </authorList>
    </citation>
    <scope>NUCLEOTIDE SEQUENCE [LARGE SCALE GENOMIC DNA]</scope>
</reference>
<evidence type="ECO:0000256" key="6">
    <source>
        <dbReference type="ARBA" id="ARBA00022989"/>
    </source>
</evidence>
<organism evidence="16 17">
    <name type="scientific">Candidatus Liberibacter europaeus</name>
    <dbReference type="NCBI Taxonomy" id="744859"/>
    <lineage>
        <taxon>Bacteria</taxon>
        <taxon>Pseudomonadati</taxon>
        <taxon>Pseudomonadota</taxon>
        <taxon>Alphaproteobacteria</taxon>
        <taxon>Hyphomicrobiales</taxon>
        <taxon>Rhizobiaceae</taxon>
        <taxon>Liberibacter</taxon>
    </lineage>
</organism>
<protein>
    <recommendedName>
        <fullName evidence="2">Parvulin-like PPIase</fullName>
    </recommendedName>
    <alternativeName>
        <fullName evidence="9">Peptidyl-prolyl cis-trans isomerase plp</fullName>
    </alternativeName>
    <alternativeName>
        <fullName evidence="12">Periplasmic chaperone PpiD</fullName>
    </alternativeName>
    <alternativeName>
        <fullName evidence="13">Periplasmic folding chaperone</fullName>
    </alternativeName>
    <alternativeName>
        <fullName evidence="10">Rotamase plp</fullName>
    </alternativeName>
</protein>
<comment type="caution">
    <text evidence="16">The sequence shown here is derived from an EMBL/GenBank/DDBJ whole genome shotgun (WGS) entry which is preliminary data.</text>
</comment>
<dbReference type="EMBL" id="PSQJ01000004">
    <property type="protein sequence ID" value="PTL86398.1"/>
    <property type="molecule type" value="Genomic_DNA"/>
</dbReference>
<dbReference type="InterPro" id="IPR000297">
    <property type="entry name" value="PPIase_PpiC"/>
</dbReference>
<keyword evidence="5 14" id="KW-0812">Transmembrane</keyword>
<gene>
    <name evidence="16" type="ORF">C4617_04160</name>
</gene>
<evidence type="ECO:0000256" key="9">
    <source>
        <dbReference type="ARBA" id="ARBA00030642"/>
    </source>
</evidence>
<evidence type="ECO:0000256" key="3">
    <source>
        <dbReference type="ARBA" id="ARBA00022475"/>
    </source>
</evidence>
<evidence type="ECO:0000256" key="2">
    <source>
        <dbReference type="ARBA" id="ARBA00018370"/>
    </source>
</evidence>
<keyword evidence="8" id="KW-0143">Chaperone</keyword>
<comment type="subcellular location">
    <subcellularLocation>
        <location evidence="1">Cell inner membrane</location>
        <topology evidence="1">Single-pass type II membrane protein</topology>
        <orientation evidence="1">Periplasmic side</orientation>
    </subcellularLocation>
</comment>
<dbReference type="SUPFAM" id="SSF109998">
    <property type="entry name" value="Triger factor/SurA peptide-binding domain-like"/>
    <property type="match status" value="1"/>
</dbReference>
<evidence type="ECO:0000256" key="7">
    <source>
        <dbReference type="ARBA" id="ARBA00023136"/>
    </source>
</evidence>
<sequence>MINFMMEIIRKASRNWVAKIFLVLLIVPFVMWGLSGIFFPSTGSKTVISVGKKKIPFDLFLQNFHKEFITLSKQSGSNISLEEALSMGLAQRVINFLIVGSAIDQFNEDIGFKTSLKQVFDIIKMQPMFYDKDGKYNHDMFLQKLDENGINEKEWIDGYSKMIANTNLISMIFEGLHNPKLLVDQVKQSFFEKRDIDYVVIDEKDISSFDNASEKVIKEWFERFKQDYRAPEYRSISYVLLNVADEANKIVISDSDLRAEYEKRKDQYLVQETRKYEQLFFANEKEANISLQSLKKGKTFEQLANEKGQSFSDISVGTFSKLDIPDPKLAGPVFAVAKNGGYTDVVKGSYGFVIARVSNIKPSFIKSFDDVKQTLQKEIRYSRARQIIEDNVVKQEQIISSGKSIEDIAKSENLNIVNIPPLSNLGEDMQGRKVGTDIVHKIVLPFSFSRKDDFVGRSQAIKLPDGSYVWVTLREIIPSRDRKLDEVRSKVEKDWKIAKYKELLSIKATKLVDEYRKKNSFQGIGIALKRKVLSKHGIGRLAINDSDISQHEFLGENGLLSIFSVPVGTVGSFPIESGKKYVVFKIKKSQIVSNKDKQFQAFLDQYESLLKANILDEFSTAIKNNYSIHVNEEMIQRYFDGSMQHIK</sequence>
<evidence type="ECO:0000256" key="10">
    <source>
        <dbReference type="ARBA" id="ARBA00031484"/>
    </source>
</evidence>
<dbReference type="Proteomes" id="UP000240811">
    <property type="component" value="Unassembled WGS sequence"/>
</dbReference>
<evidence type="ECO:0000256" key="1">
    <source>
        <dbReference type="ARBA" id="ARBA00004382"/>
    </source>
</evidence>
<dbReference type="InterPro" id="IPR052029">
    <property type="entry name" value="PpiD_chaperone"/>
</dbReference>
<evidence type="ECO:0000256" key="12">
    <source>
        <dbReference type="ARBA" id="ARBA00040743"/>
    </source>
</evidence>
<dbReference type="SUPFAM" id="SSF54534">
    <property type="entry name" value="FKBP-like"/>
    <property type="match status" value="1"/>
</dbReference>
<proteinExistence type="inferred from homology"/>
<evidence type="ECO:0000256" key="13">
    <source>
        <dbReference type="ARBA" id="ARBA00042775"/>
    </source>
</evidence>
<evidence type="ECO:0000259" key="15">
    <source>
        <dbReference type="Pfam" id="PF13145"/>
    </source>
</evidence>
<dbReference type="InterPro" id="IPR027304">
    <property type="entry name" value="Trigger_fact/SurA_dom_sf"/>
</dbReference>
<dbReference type="GO" id="GO:0003755">
    <property type="term" value="F:peptidyl-prolyl cis-trans isomerase activity"/>
    <property type="evidence" value="ECO:0007669"/>
    <property type="project" value="InterPro"/>
</dbReference>
<keyword evidence="7 14" id="KW-0472">Membrane</keyword>
<dbReference type="GO" id="GO:0005886">
    <property type="term" value="C:plasma membrane"/>
    <property type="evidence" value="ECO:0007669"/>
    <property type="project" value="UniProtKB-SubCell"/>
</dbReference>
<feature type="domain" description="PpiC" evidence="15">
    <location>
        <begin position="252"/>
        <end position="373"/>
    </location>
</feature>
<accession>A0A2T4VXB6</accession>
<evidence type="ECO:0000256" key="14">
    <source>
        <dbReference type="SAM" id="Phobius"/>
    </source>
</evidence>
<evidence type="ECO:0000313" key="17">
    <source>
        <dbReference type="Proteomes" id="UP000240811"/>
    </source>
</evidence>
<keyword evidence="16" id="KW-0413">Isomerase</keyword>
<dbReference type="Pfam" id="PF13624">
    <property type="entry name" value="SurA_N_3"/>
    <property type="match status" value="1"/>
</dbReference>
<evidence type="ECO:0000256" key="4">
    <source>
        <dbReference type="ARBA" id="ARBA00022519"/>
    </source>
</evidence>
<evidence type="ECO:0000256" key="11">
    <source>
        <dbReference type="ARBA" id="ARBA00038408"/>
    </source>
</evidence>
<evidence type="ECO:0000256" key="8">
    <source>
        <dbReference type="ARBA" id="ARBA00023186"/>
    </source>
</evidence>
<evidence type="ECO:0000313" key="16">
    <source>
        <dbReference type="EMBL" id="PTL86398.1"/>
    </source>
</evidence>
<keyword evidence="4" id="KW-0997">Cell inner membrane</keyword>
<dbReference type="Gene3D" id="3.10.50.40">
    <property type="match status" value="1"/>
</dbReference>
<name>A0A2T4VXB6_9HYPH</name>
<dbReference type="PANTHER" id="PTHR47529:SF1">
    <property type="entry name" value="PERIPLASMIC CHAPERONE PPID"/>
    <property type="match status" value="1"/>
</dbReference>
<feature type="transmembrane region" description="Helical" evidence="14">
    <location>
        <begin position="20"/>
        <end position="39"/>
    </location>
</feature>
<comment type="similarity">
    <text evidence="11">Belongs to the PpiD chaperone family.</text>
</comment>
<dbReference type="Pfam" id="PF13145">
    <property type="entry name" value="Rotamase_2"/>
    <property type="match status" value="1"/>
</dbReference>